<reference evidence="5 6" key="1">
    <citation type="submission" date="2019-04" db="EMBL/GenBank/DDBJ databases">
        <authorList>
            <person name="Van Vliet M D."/>
        </authorList>
    </citation>
    <scope>NUCLEOTIDE SEQUENCE [LARGE SCALE GENOMIC DNA]</scope>
    <source>
        <strain evidence="5 6">F1</strain>
    </source>
</reference>
<evidence type="ECO:0000256" key="3">
    <source>
        <dbReference type="SAM" id="SignalP"/>
    </source>
</evidence>
<gene>
    <name evidence="5" type="primary">atsA_286</name>
    <name evidence="5" type="ORF">PDESU_06335</name>
</gene>
<proteinExistence type="inferred from homology"/>
<sequence>MKNMFKWMVAGLVVVDSTTFAAGCSSVDATSRCPNILLIISDDQGYGDFGFTGNKLADTPVLDRLSKEGAFYPHFMVGPACTPTRSALLTGRNHLDVGVWGVGPRGDVRRDEVLMPSFFNPSGYNTWLFGKWDGAKMMELGPVERGFDWFCGIGGGYLQKRPLLCTPEGGEWTEGWSAELITDAAIEKIKESGDTPWLMHMAYIIPHLPWECPDSYADPYRKKGFSESFAQCYGSIKQMDDQIGRLLDAVREAGQEENTIVIFFSDNGPTENTPAYVNENFKRAQHSDDWKLRNACELTGSKAEVWDGGIRSPLLVRWPGKVKPGVRQDVPMVEDILPTVLDLAQIPEAKQPKHLPFDGNSMRASLENPRYTDERDIFRIALDGRGHPGDVTPSNIIEDAREADYSKLHAVLRRGSYKFHHLPGGSFRLFDMEKDPGEKNDLSRKMPERTEELAQRCRARWDDIASRNRTFPMRQLYINNIDRWAKSWTLRANQALHFEGNMQSIFYGGARGFNSPGDRADYMIDVQKPLTVSFIAEGKNLVQCAPINLLIDGKPVEVKSRDAKQIVFGSATLPAGSIPVSLAVPDGVEAGTADGEVITVTLTLER</sequence>
<dbReference type="Pfam" id="PF00884">
    <property type="entry name" value="Sulfatase"/>
    <property type="match status" value="1"/>
</dbReference>
<dbReference type="Gene3D" id="3.30.1120.10">
    <property type="match status" value="1"/>
</dbReference>
<dbReference type="InterPro" id="IPR050738">
    <property type="entry name" value="Sulfatase"/>
</dbReference>
<evidence type="ECO:0000313" key="6">
    <source>
        <dbReference type="Proteomes" id="UP000366872"/>
    </source>
</evidence>
<keyword evidence="6" id="KW-1185">Reference proteome</keyword>
<evidence type="ECO:0000256" key="1">
    <source>
        <dbReference type="ARBA" id="ARBA00008779"/>
    </source>
</evidence>
<dbReference type="AlphaFoldDB" id="A0A6C2UD05"/>
<dbReference type="PANTHER" id="PTHR42693:SF53">
    <property type="entry name" value="ENDO-4-O-SULFATASE"/>
    <property type="match status" value="1"/>
</dbReference>
<dbReference type="Gene3D" id="3.40.720.10">
    <property type="entry name" value="Alkaline Phosphatase, subunit A"/>
    <property type="match status" value="1"/>
</dbReference>
<evidence type="ECO:0000259" key="4">
    <source>
        <dbReference type="Pfam" id="PF00884"/>
    </source>
</evidence>
<dbReference type="GO" id="GO:0004065">
    <property type="term" value="F:arylsulfatase activity"/>
    <property type="evidence" value="ECO:0007669"/>
    <property type="project" value="TreeGrafter"/>
</dbReference>
<dbReference type="EMBL" id="CAAHFG010000005">
    <property type="protein sequence ID" value="VGO17733.1"/>
    <property type="molecule type" value="Genomic_DNA"/>
</dbReference>
<feature type="domain" description="Sulfatase N-terminal" evidence="4">
    <location>
        <begin position="34"/>
        <end position="346"/>
    </location>
</feature>
<protein>
    <submittedName>
        <fullName evidence="5">Arylsulfatase</fullName>
    </submittedName>
</protein>
<organism evidence="5 6">
    <name type="scientific">Pontiella desulfatans</name>
    <dbReference type="NCBI Taxonomy" id="2750659"/>
    <lineage>
        <taxon>Bacteria</taxon>
        <taxon>Pseudomonadati</taxon>
        <taxon>Kiritimatiellota</taxon>
        <taxon>Kiritimatiellia</taxon>
        <taxon>Kiritimatiellales</taxon>
        <taxon>Pontiellaceae</taxon>
        <taxon>Pontiella</taxon>
    </lineage>
</organism>
<feature type="chain" id="PRO_5028929675" evidence="3">
    <location>
        <begin position="22"/>
        <end position="606"/>
    </location>
</feature>
<evidence type="ECO:0000256" key="2">
    <source>
        <dbReference type="ARBA" id="ARBA00022801"/>
    </source>
</evidence>
<evidence type="ECO:0000313" key="5">
    <source>
        <dbReference type="EMBL" id="VGO17733.1"/>
    </source>
</evidence>
<dbReference type="PANTHER" id="PTHR42693">
    <property type="entry name" value="ARYLSULFATASE FAMILY MEMBER"/>
    <property type="match status" value="1"/>
</dbReference>
<dbReference type="RefSeq" id="WP_136083214.1">
    <property type="nucleotide sequence ID" value="NZ_CAAHFG010000005.1"/>
</dbReference>
<name>A0A6C2UD05_PONDE</name>
<dbReference type="InterPro" id="IPR017850">
    <property type="entry name" value="Alkaline_phosphatase_core_sf"/>
</dbReference>
<accession>A0A6C2UD05</accession>
<dbReference type="Proteomes" id="UP000366872">
    <property type="component" value="Unassembled WGS sequence"/>
</dbReference>
<dbReference type="SUPFAM" id="SSF53649">
    <property type="entry name" value="Alkaline phosphatase-like"/>
    <property type="match status" value="1"/>
</dbReference>
<dbReference type="InterPro" id="IPR000917">
    <property type="entry name" value="Sulfatase_N"/>
</dbReference>
<comment type="similarity">
    <text evidence="1">Belongs to the sulfatase family.</text>
</comment>
<keyword evidence="3" id="KW-0732">Signal</keyword>
<feature type="signal peptide" evidence="3">
    <location>
        <begin position="1"/>
        <end position="21"/>
    </location>
</feature>
<keyword evidence="2" id="KW-0378">Hydrolase</keyword>